<keyword evidence="13" id="KW-0067">ATP-binding</keyword>
<keyword evidence="27" id="KW-1185">Reference proteome</keyword>
<keyword evidence="11 28" id="KW-0418">Kinase</keyword>
<evidence type="ECO:0000256" key="16">
    <source>
        <dbReference type="ARBA" id="ARBA00023034"/>
    </source>
</evidence>
<keyword evidence="4" id="KW-0813">Transport</keyword>
<evidence type="ECO:0000256" key="18">
    <source>
        <dbReference type="ARBA" id="ARBA00023180"/>
    </source>
</evidence>
<dbReference type="CTD" id="565254"/>
<dbReference type="RefSeq" id="XP_030641510.1">
    <property type="nucleotide sequence ID" value="XM_030785650.1"/>
</dbReference>
<evidence type="ECO:0000256" key="23">
    <source>
        <dbReference type="ARBA" id="ARBA00080589"/>
    </source>
</evidence>
<keyword evidence="12" id="KW-0221">Differentiation</keyword>
<keyword evidence="14" id="KW-0892">Osteogenesis</keyword>
<keyword evidence="15" id="KW-0653">Protein transport</keyword>
<evidence type="ECO:0000256" key="7">
    <source>
        <dbReference type="ARBA" id="ARBA00022553"/>
    </source>
</evidence>
<evidence type="ECO:0000313" key="27">
    <source>
        <dbReference type="Proteomes" id="UP000504632"/>
    </source>
</evidence>
<dbReference type="Gene3D" id="1.10.510.10">
    <property type="entry name" value="Transferase(Phosphotransferase) domain 1"/>
    <property type="match status" value="1"/>
</dbReference>
<evidence type="ECO:0000256" key="17">
    <source>
        <dbReference type="ARBA" id="ARBA00023137"/>
    </source>
</evidence>
<feature type="domain" description="Protein kinase" evidence="26">
    <location>
        <begin position="103"/>
        <end position="375"/>
    </location>
</feature>
<gene>
    <name evidence="28" type="primary">pkdccb</name>
</gene>
<evidence type="ECO:0000256" key="2">
    <source>
        <dbReference type="ARBA" id="ARBA00004613"/>
    </source>
</evidence>
<keyword evidence="6" id="KW-0964">Secreted</keyword>
<dbReference type="GO" id="GO:0001501">
    <property type="term" value="P:skeletal system development"/>
    <property type="evidence" value="ECO:0007669"/>
    <property type="project" value="UniProtKB-ARBA"/>
</dbReference>
<evidence type="ECO:0000259" key="26">
    <source>
        <dbReference type="PROSITE" id="PS50011"/>
    </source>
</evidence>
<evidence type="ECO:0000256" key="19">
    <source>
        <dbReference type="ARBA" id="ARBA00051942"/>
    </source>
</evidence>
<evidence type="ECO:0000256" key="10">
    <source>
        <dbReference type="ARBA" id="ARBA00022741"/>
    </source>
</evidence>
<comment type="catalytic activity">
    <reaction evidence="19">
        <text>L-tyrosyl-[protein] + ATP = O-phospho-L-tyrosyl-[protein] + ADP + H(+)</text>
        <dbReference type="Rhea" id="RHEA:10596"/>
        <dbReference type="Rhea" id="RHEA-COMP:10136"/>
        <dbReference type="Rhea" id="RHEA-COMP:20101"/>
        <dbReference type="ChEBI" id="CHEBI:15378"/>
        <dbReference type="ChEBI" id="CHEBI:30616"/>
        <dbReference type="ChEBI" id="CHEBI:46858"/>
        <dbReference type="ChEBI" id="CHEBI:61978"/>
        <dbReference type="ChEBI" id="CHEBI:456216"/>
        <dbReference type="EC" id="2.7.10.2"/>
    </reaction>
    <physiologicalReaction direction="left-to-right" evidence="19">
        <dbReference type="Rhea" id="RHEA:10597"/>
    </physiologicalReaction>
</comment>
<dbReference type="Proteomes" id="UP000504632">
    <property type="component" value="Chromosome 1"/>
</dbReference>
<evidence type="ECO:0000256" key="12">
    <source>
        <dbReference type="ARBA" id="ARBA00022782"/>
    </source>
</evidence>
<evidence type="ECO:0000256" key="5">
    <source>
        <dbReference type="ARBA" id="ARBA00022473"/>
    </source>
</evidence>
<dbReference type="GeneID" id="115821861"/>
<dbReference type="InterPro" id="IPR042983">
    <property type="entry name" value="PKDCC"/>
</dbReference>
<evidence type="ECO:0000256" key="20">
    <source>
        <dbReference type="ARBA" id="ARBA00072258"/>
    </source>
</evidence>
<dbReference type="InParanoid" id="A0A6J2W7V9"/>
<dbReference type="EC" id="2.7.10.2" evidence="3"/>
<name>A0A6J2W7V9_CHACN</name>
<keyword evidence="17" id="KW-0829">Tyrosine-protein kinase</keyword>
<evidence type="ECO:0000256" key="21">
    <source>
        <dbReference type="ARBA" id="ARBA00078617"/>
    </source>
</evidence>
<evidence type="ECO:0000256" key="6">
    <source>
        <dbReference type="ARBA" id="ARBA00022525"/>
    </source>
</evidence>
<keyword evidence="16" id="KW-0333">Golgi apparatus</keyword>
<evidence type="ECO:0000256" key="13">
    <source>
        <dbReference type="ARBA" id="ARBA00022840"/>
    </source>
</evidence>
<dbReference type="PROSITE" id="PS50011">
    <property type="entry name" value="PROTEIN_KINASE_DOM"/>
    <property type="match status" value="1"/>
</dbReference>
<dbReference type="AlphaFoldDB" id="A0A6J2W7V9"/>
<evidence type="ECO:0000256" key="24">
    <source>
        <dbReference type="ARBA" id="ARBA00082327"/>
    </source>
</evidence>
<evidence type="ECO:0000256" key="11">
    <source>
        <dbReference type="ARBA" id="ARBA00022777"/>
    </source>
</evidence>
<dbReference type="GO" id="GO:0030154">
    <property type="term" value="P:cell differentiation"/>
    <property type="evidence" value="ECO:0007669"/>
    <property type="project" value="UniProtKB-KW"/>
</dbReference>
<keyword evidence="18" id="KW-0325">Glycoprotein</keyword>
<accession>A0A6J2W7V9</accession>
<keyword evidence="8" id="KW-0808">Transferase</keyword>
<dbReference type="GO" id="GO:0004715">
    <property type="term" value="F:non-membrane spanning protein tyrosine kinase activity"/>
    <property type="evidence" value="ECO:0007669"/>
    <property type="project" value="UniProtKB-EC"/>
</dbReference>
<evidence type="ECO:0000256" key="9">
    <source>
        <dbReference type="ARBA" id="ARBA00022729"/>
    </source>
</evidence>
<dbReference type="GO" id="GO:0015031">
    <property type="term" value="P:protein transport"/>
    <property type="evidence" value="ECO:0007669"/>
    <property type="project" value="UniProtKB-KW"/>
</dbReference>
<keyword evidence="9" id="KW-0732">Signal</keyword>
<dbReference type="OrthoDB" id="4062651at2759"/>
<organism evidence="27 28">
    <name type="scientific">Chanos chanos</name>
    <name type="common">Milkfish</name>
    <name type="synonym">Mugil chanos</name>
    <dbReference type="NCBI Taxonomy" id="29144"/>
    <lineage>
        <taxon>Eukaryota</taxon>
        <taxon>Metazoa</taxon>
        <taxon>Chordata</taxon>
        <taxon>Craniata</taxon>
        <taxon>Vertebrata</taxon>
        <taxon>Euteleostomi</taxon>
        <taxon>Actinopterygii</taxon>
        <taxon>Neopterygii</taxon>
        <taxon>Teleostei</taxon>
        <taxon>Ostariophysi</taxon>
        <taxon>Gonorynchiformes</taxon>
        <taxon>Chanidae</taxon>
        <taxon>Chanos</taxon>
    </lineage>
</organism>
<dbReference type="InterPro" id="IPR022049">
    <property type="entry name" value="FAM69_kinase_dom"/>
</dbReference>
<evidence type="ECO:0000256" key="1">
    <source>
        <dbReference type="ARBA" id="ARBA00004555"/>
    </source>
</evidence>
<dbReference type="PANTHER" id="PTHR46448:SF2">
    <property type="entry name" value="PROTEIN KINASE DOMAIN-CONTAINING PROTEIN"/>
    <property type="match status" value="1"/>
</dbReference>
<evidence type="ECO:0000313" key="28">
    <source>
        <dbReference type="RefSeq" id="XP_030641510.1"/>
    </source>
</evidence>
<comment type="subcellular location">
    <subcellularLocation>
        <location evidence="1">Golgi apparatus</location>
    </subcellularLocation>
    <subcellularLocation>
        <location evidence="2">Secreted</location>
    </subcellularLocation>
</comment>
<dbReference type="GO" id="GO:0001503">
    <property type="term" value="P:ossification"/>
    <property type="evidence" value="ECO:0007669"/>
    <property type="project" value="UniProtKB-KW"/>
</dbReference>
<evidence type="ECO:0000256" key="14">
    <source>
        <dbReference type="ARBA" id="ARBA00022855"/>
    </source>
</evidence>
<keyword evidence="10" id="KW-0547">Nucleotide-binding</keyword>
<keyword evidence="25" id="KW-0812">Transmembrane</keyword>
<keyword evidence="5" id="KW-0217">Developmental protein</keyword>
<dbReference type="GO" id="GO:0005794">
    <property type="term" value="C:Golgi apparatus"/>
    <property type="evidence" value="ECO:0007669"/>
    <property type="project" value="UniProtKB-SubCell"/>
</dbReference>
<evidence type="ECO:0000256" key="8">
    <source>
        <dbReference type="ARBA" id="ARBA00022679"/>
    </source>
</evidence>
<keyword evidence="25" id="KW-1133">Transmembrane helix</keyword>
<dbReference type="InterPro" id="IPR000719">
    <property type="entry name" value="Prot_kinase_dom"/>
</dbReference>
<dbReference type="GO" id="GO:0005524">
    <property type="term" value="F:ATP binding"/>
    <property type="evidence" value="ECO:0007669"/>
    <property type="project" value="UniProtKB-KW"/>
</dbReference>
<evidence type="ECO:0000256" key="3">
    <source>
        <dbReference type="ARBA" id="ARBA00011903"/>
    </source>
</evidence>
<evidence type="ECO:0000256" key="15">
    <source>
        <dbReference type="ARBA" id="ARBA00022927"/>
    </source>
</evidence>
<reference evidence="28" key="1">
    <citation type="submission" date="2025-08" db="UniProtKB">
        <authorList>
            <consortium name="RefSeq"/>
        </authorList>
    </citation>
    <scope>IDENTIFICATION</scope>
</reference>
<evidence type="ECO:0000256" key="25">
    <source>
        <dbReference type="SAM" id="Phobius"/>
    </source>
</evidence>
<dbReference type="SUPFAM" id="SSF56112">
    <property type="entry name" value="Protein kinase-like (PK-like)"/>
    <property type="match status" value="1"/>
</dbReference>
<dbReference type="InterPro" id="IPR011009">
    <property type="entry name" value="Kinase-like_dom_sf"/>
</dbReference>
<keyword evidence="25" id="KW-0472">Membrane</keyword>
<evidence type="ECO:0000256" key="22">
    <source>
        <dbReference type="ARBA" id="ARBA00079014"/>
    </source>
</evidence>
<evidence type="ECO:0000256" key="4">
    <source>
        <dbReference type="ARBA" id="ARBA00022448"/>
    </source>
</evidence>
<sequence length="464" mass="52232">MSSIKSPFCVVLFLALLITSLMVFLKIWYCGLQECAHATELLSGHRSLLHELRERRQEISNLRKAADHQYFVRKPDLEKGTKRNGDIRSSSMDEVGCEELKNVQVVDFLGSGYTKTVLKALLPQGVPVALKSVNSQGTDMRKCLEDYKDPFSCQELVSFKLRKEVILLQRFQHTNIVKLRGHCQDNALVGGVTVVLEQGIPLQMIQLLQSPWEERFRVCYGLVRLLQYLSSSPLGSVALLDFQPRQFVLVSGELKLTDLDDASMEEPACRSDADCAVRFPLRNFSVPCSSRGVCEGLNEKRNLYNAYRYFFTYLLPHQAPPTLMPLVNQIMNSTGELRHGVNEILDSFEKIFHLYKSGRHLENLPPSIIRGYAVLKGVGSEGNTDLRCWPSYDQQGCALSVHDAAEAAHICNSHPQCTSFSLSDRKTWTGRVIASFRSGFARLRPDVNSVVYVRKARMSGAPPL</sequence>
<dbReference type="GO" id="GO:0005576">
    <property type="term" value="C:extracellular region"/>
    <property type="evidence" value="ECO:0007669"/>
    <property type="project" value="UniProtKB-SubCell"/>
</dbReference>
<keyword evidence="7" id="KW-0597">Phosphoprotein</keyword>
<dbReference type="Pfam" id="PF12260">
    <property type="entry name" value="PIP49_C"/>
    <property type="match status" value="1"/>
</dbReference>
<dbReference type="PANTHER" id="PTHR46448">
    <property type="entry name" value="PROTEIN KINASE DOMAIN-CONTAINING PROTEIN"/>
    <property type="match status" value="1"/>
</dbReference>
<dbReference type="FunFam" id="1.10.510.10:FF:000552">
    <property type="entry name" value="extracellular tyrosine-protein kinase PKDCC isoform X5"/>
    <property type="match status" value="1"/>
</dbReference>
<feature type="transmembrane region" description="Helical" evidence="25">
    <location>
        <begin position="7"/>
        <end position="29"/>
    </location>
</feature>
<protein>
    <recommendedName>
        <fullName evidence="20">Extracellular tyrosine-protein kinase PKDCC</fullName>
        <ecNumber evidence="3">2.7.10.2</ecNumber>
    </recommendedName>
    <alternativeName>
        <fullName evidence="21">Protein kinase domain-containing protein, cytoplasmic</fullName>
    </alternativeName>
    <alternativeName>
        <fullName evidence="22">Protein kinase-like protein SgK493</fullName>
    </alternativeName>
    <alternativeName>
        <fullName evidence="23">Sugen kinase 493</fullName>
    </alternativeName>
    <alternativeName>
        <fullName evidence="24">Vertebrate lonesome kinase</fullName>
    </alternativeName>
</protein>
<dbReference type="SMART" id="SM00220">
    <property type="entry name" value="S_TKc"/>
    <property type="match status" value="1"/>
</dbReference>
<proteinExistence type="predicted"/>